<dbReference type="GO" id="GO:0005634">
    <property type="term" value="C:nucleus"/>
    <property type="evidence" value="ECO:0007669"/>
    <property type="project" value="UniProtKB-SubCell"/>
</dbReference>
<gene>
    <name evidence="9" type="ORF">Cni_G25053</name>
</gene>
<feature type="region of interest" description="Disordered" evidence="7">
    <location>
        <begin position="360"/>
        <end position="389"/>
    </location>
</feature>
<evidence type="ECO:0000259" key="8">
    <source>
        <dbReference type="PROSITE" id="PS51032"/>
    </source>
</evidence>
<keyword evidence="4" id="KW-0804">Transcription</keyword>
<evidence type="ECO:0000256" key="2">
    <source>
        <dbReference type="ARBA" id="ARBA00023015"/>
    </source>
</evidence>
<dbReference type="PANTHER" id="PTHR32467">
    <property type="entry name" value="AP2-LIKE ETHYLENE-RESPONSIVE TRANSCRIPTION FACTOR"/>
    <property type="match status" value="1"/>
</dbReference>
<feature type="domain" description="AP2/ERF" evidence="8">
    <location>
        <begin position="262"/>
        <end position="319"/>
    </location>
</feature>
<dbReference type="Gene3D" id="3.30.730.10">
    <property type="entry name" value="AP2/ERF domain"/>
    <property type="match status" value="2"/>
</dbReference>
<dbReference type="PRINTS" id="PR00367">
    <property type="entry name" value="ETHRSPELEMNT"/>
</dbReference>
<name>A0AAQ3QKQ1_9LILI</name>
<dbReference type="CDD" id="cd00018">
    <property type="entry name" value="AP2"/>
    <property type="match status" value="1"/>
</dbReference>
<feature type="region of interest" description="Disordered" evidence="7">
    <location>
        <begin position="1"/>
        <end position="20"/>
    </location>
</feature>
<proteinExistence type="inferred from homology"/>
<evidence type="ECO:0000256" key="6">
    <source>
        <dbReference type="ARBA" id="ARBA00037973"/>
    </source>
</evidence>
<dbReference type="InterPro" id="IPR001471">
    <property type="entry name" value="AP2/ERF_dom"/>
</dbReference>
<evidence type="ECO:0000313" key="9">
    <source>
        <dbReference type="EMBL" id="WOL16266.1"/>
    </source>
</evidence>
<dbReference type="InterPro" id="IPR036955">
    <property type="entry name" value="AP2/ERF_dom_sf"/>
</dbReference>
<dbReference type="GO" id="GO:0009909">
    <property type="term" value="P:regulation of flower development"/>
    <property type="evidence" value="ECO:0007669"/>
    <property type="project" value="UniProtKB-ARBA"/>
</dbReference>
<evidence type="ECO:0000256" key="7">
    <source>
        <dbReference type="SAM" id="MobiDB-lite"/>
    </source>
</evidence>
<dbReference type="Pfam" id="PF00847">
    <property type="entry name" value="AP2"/>
    <property type="match status" value="2"/>
</dbReference>
<evidence type="ECO:0000256" key="3">
    <source>
        <dbReference type="ARBA" id="ARBA00023125"/>
    </source>
</evidence>
<protein>
    <recommendedName>
        <fullName evidence="8">AP2/ERF domain-containing protein</fullName>
    </recommendedName>
</protein>
<dbReference type="EMBL" id="CP136897">
    <property type="protein sequence ID" value="WOL16266.1"/>
    <property type="molecule type" value="Genomic_DNA"/>
</dbReference>
<evidence type="ECO:0000256" key="4">
    <source>
        <dbReference type="ARBA" id="ARBA00023163"/>
    </source>
</evidence>
<dbReference type="GO" id="GO:0003677">
    <property type="term" value="F:DNA binding"/>
    <property type="evidence" value="ECO:0007669"/>
    <property type="project" value="UniProtKB-KW"/>
</dbReference>
<feature type="compositionally biased region" description="Low complexity" evidence="7">
    <location>
        <begin position="404"/>
        <end position="417"/>
    </location>
</feature>
<dbReference type="AlphaFoldDB" id="A0AAQ3QKQ1"/>
<evidence type="ECO:0000256" key="1">
    <source>
        <dbReference type="ARBA" id="ARBA00004123"/>
    </source>
</evidence>
<keyword evidence="2" id="KW-0805">Transcription regulation</keyword>
<dbReference type="GO" id="GO:0003700">
    <property type="term" value="F:DNA-binding transcription factor activity"/>
    <property type="evidence" value="ECO:0007669"/>
    <property type="project" value="InterPro"/>
</dbReference>
<dbReference type="SMART" id="SM00380">
    <property type="entry name" value="AP2"/>
    <property type="match status" value="2"/>
</dbReference>
<accession>A0AAQ3QKQ1</accession>
<dbReference type="InterPro" id="IPR016177">
    <property type="entry name" value="DNA-bd_dom_sf"/>
</dbReference>
<sequence>MLDLNFASSSESTALEEKPAQAVQVADSWTSNSSVLNADPSIDVADEHSCSTRSPAIFSFSILRPSASAEGENEVQEEIEETGNNIRQSPGFVTWQLFPPAPEVLDASQLSSVASSSSSLRPQYMDLTFFRTGTPSLELGVAHQPQQQRHQHVQRQAKKTRRGPRSRSSQYRGVTFYRRTGRWESHIWDCGKQLYLGGFDTADAAARAYDQAAIKFRGADADINFNLSDYEEDLSQMKNLSKEEFVHLLRRQNTGSSRGTSKYRGVTLHTSGRWEARLGKFLGKKYTYLGLFGSEIEAARAYDKAVIRYNGKDAVTNFKPSTYEREPFHEGVNEAYPMIGNQLLMAAGHHVDLNLSISQPVGRSPKVDQNSLGTLFETSDADKTKEKVRQKRAHEVCSWPTNGSTSSFPLFSSAASS</sequence>
<evidence type="ECO:0000313" key="10">
    <source>
        <dbReference type="Proteomes" id="UP001327560"/>
    </source>
</evidence>
<feature type="region of interest" description="Disordered" evidence="7">
    <location>
        <begin position="398"/>
        <end position="417"/>
    </location>
</feature>
<keyword evidence="10" id="KW-1185">Reference proteome</keyword>
<evidence type="ECO:0000256" key="5">
    <source>
        <dbReference type="ARBA" id="ARBA00023242"/>
    </source>
</evidence>
<keyword evidence="5" id="KW-0539">Nucleus</keyword>
<feature type="domain" description="AP2/ERF" evidence="8">
    <location>
        <begin position="170"/>
        <end position="226"/>
    </location>
</feature>
<feature type="compositionally biased region" description="Polar residues" evidence="7">
    <location>
        <begin position="360"/>
        <end position="377"/>
    </location>
</feature>
<comment type="similarity">
    <text evidence="6">Belongs to the AP2/ERF transcription factor family. AP2 subfamily.</text>
</comment>
<feature type="compositionally biased region" description="Basic residues" evidence="7">
    <location>
        <begin position="149"/>
        <end position="165"/>
    </location>
</feature>
<feature type="compositionally biased region" description="Polar residues" evidence="7">
    <location>
        <begin position="1"/>
        <end position="13"/>
    </location>
</feature>
<organism evidence="9 10">
    <name type="scientific">Canna indica</name>
    <name type="common">Indian-shot</name>
    <dbReference type="NCBI Taxonomy" id="4628"/>
    <lineage>
        <taxon>Eukaryota</taxon>
        <taxon>Viridiplantae</taxon>
        <taxon>Streptophyta</taxon>
        <taxon>Embryophyta</taxon>
        <taxon>Tracheophyta</taxon>
        <taxon>Spermatophyta</taxon>
        <taxon>Magnoliopsida</taxon>
        <taxon>Liliopsida</taxon>
        <taxon>Zingiberales</taxon>
        <taxon>Cannaceae</taxon>
        <taxon>Canna</taxon>
    </lineage>
</organism>
<dbReference type="PROSITE" id="PS51032">
    <property type="entry name" value="AP2_ERF"/>
    <property type="match status" value="2"/>
</dbReference>
<comment type="subcellular location">
    <subcellularLocation>
        <location evidence="1">Nucleus</location>
    </subcellularLocation>
</comment>
<reference evidence="9 10" key="1">
    <citation type="submission" date="2023-10" db="EMBL/GenBank/DDBJ databases">
        <title>Chromosome-scale genome assembly provides insights into flower coloration mechanisms of Canna indica.</title>
        <authorList>
            <person name="Li C."/>
        </authorList>
    </citation>
    <scope>NUCLEOTIDE SEQUENCE [LARGE SCALE GENOMIC DNA]</scope>
    <source>
        <tissue evidence="9">Flower</tissue>
    </source>
</reference>
<dbReference type="PANTHER" id="PTHR32467:SF118">
    <property type="entry name" value="ETHYLENE-RESPONSIVE TRANSCRIPTION FACTOR RAP2-7"/>
    <property type="match status" value="1"/>
</dbReference>
<dbReference type="SUPFAM" id="SSF54171">
    <property type="entry name" value="DNA-binding domain"/>
    <property type="match status" value="2"/>
</dbReference>
<dbReference type="FunFam" id="3.30.730.10:FF:000004">
    <property type="entry name" value="AP2-like ethylene-responsive transcription factor"/>
    <property type="match status" value="1"/>
</dbReference>
<feature type="region of interest" description="Disordered" evidence="7">
    <location>
        <begin position="141"/>
        <end position="171"/>
    </location>
</feature>
<keyword evidence="3" id="KW-0238">DNA-binding</keyword>
<dbReference type="Proteomes" id="UP001327560">
    <property type="component" value="Chromosome 8"/>
</dbReference>